<evidence type="ECO:0000313" key="2">
    <source>
        <dbReference type="EMBL" id="RUO75937.1"/>
    </source>
</evidence>
<name>A0A432ZDA7_9GAMM</name>
<dbReference type="RefSeq" id="WP_126784663.1">
    <property type="nucleotide sequence ID" value="NZ_PIQF01000002.1"/>
</dbReference>
<keyword evidence="1" id="KW-0472">Membrane</keyword>
<keyword evidence="3" id="KW-1185">Reference proteome</keyword>
<dbReference type="Proteomes" id="UP000287908">
    <property type="component" value="Unassembled WGS sequence"/>
</dbReference>
<dbReference type="NCBIfam" id="TIGR02532">
    <property type="entry name" value="IV_pilin_GFxxxE"/>
    <property type="match status" value="1"/>
</dbReference>
<dbReference type="AlphaFoldDB" id="A0A432ZDA7"/>
<sequence>MKGFTLIELVVVIVLLAIVSIFTFRFVGLGSEMYVTGAERLKLLDQSRFTIERITRELRNSVPNSARVRSLADGSECLEFVPIKVAGTYYNAPFNDSAAATLELVTMSTSWSQISAQAPNNDRLFIYATQPKYVYNEDVAGERRWALADTNQTRSGQQTTITLESNYFFAEQSPRQRLYVGSSPVSFCVDTAGTIRRFSDYGWNQTPSSSDNVAIGERIINLTAEGSQPPFEVENATLLRNNVIHIFLEYETAAAERLFFNQEVHIPNAP</sequence>
<dbReference type="InterPro" id="IPR012902">
    <property type="entry name" value="N_methyl_site"/>
</dbReference>
<dbReference type="EMBL" id="PIQF01000002">
    <property type="protein sequence ID" value="RUO75937.1"/>
    <property type="molecule type" value="Genomic_DNA"/>
</dbReference>
<dbReference type="PROSITE" id="PS00409">
    <property type="entry name" value="PROKAR_NTER_METHYL"/>
    <property type="match status" value="1"/>
</dbReference>
<comment type="caution">
    <text evidence="2">The sequence shown here is derived from an EMBL/GenBank/DDBJ whole genome shotgun (WGS) entry which is preliminary data.</text>
</comment>
<evidence type="ECO:0000313" key="3">
    <source>
        <dbReference type="Proteomes" id="UP000287908"/>
    </source>
</evidence>
<keyword evidence="1" id="KW-0812">Transmembrane</keyword>
<proteinExistence type="predicted"/>
<keyword evidence="1" id="KW-1133">Transmembrane helix</keyword>
<protein>
    <submittedName>
        <fullName evidence="2">Pilus assembly protein</fullName>
    </submittedName>
</protein>
<organism evidence="2 3">
    <name type="scientific">Idiomarina seosinensis</name>
    <dbReference type="NCBI Taxonomy" id="281739"/>
    <lineage>
        <taxon>Bacteria</taxon>
        <taxon>Pseudomonadati</taxon>
        <taxon>Pseudomonadota</taxon>
        <taxon>Gammaproteobacteria</taxon>
        <taxon>Alteromonadales</taxon>
        <taxon>Idiomarinaceae</taxon>
        <taxon>Idiomarina</taxon>
    </lineage>
</organism>
<feature type="transmembrane region" description="Helical" evidence="1">
    <location>
        <begin position="6"/>
        <end position="27"/>
    </location>
</feature>
<dbReference type="Pfam" id="PF07963">
    <property type="entry name" value="N_methyl"/>
    <property type="match status" value="1"/>
</dbReference>
<dbReference type="OrthoDB" id="9788802at2"/>
<accession>A0A432ZDA7</accession>
<evidence type="ECO:0000256" key="1">
    <source>
        <dbReference type="SAM" id="Phobius"/>
    </source>
</evidence>
<reference evidence="2 3" key="1">
    <citation type="journal article" date="2011" name="Front. Microbiol.">
        <title>Genomic signatures of strain selection and enhancement in Bacillus atrophaeus var. globigii, a historical biowarfare simulant.</title>
        <authorList>
            <person name="Gibbons H.S."/>
            <person name="Broomall S.M."/>
            <person name="McNew L.A."/>
            <person name="Daligault H."/>
            <person name="Chapman C."/>
            <person name="Bruce D."/>
            <person name="Karavis M."/>
            <person name="Krepps M."/>
            <person name="McGregor P.A."/>
            <person name="Hong C."/>
            <person name="Park K.H."/>
            <person name="Akmal A."/>
            <person name="Feldman A."/>
            <person name="Lin J.S."/>
            <person name="Chang W.E."/>
            <person name="Higgs B.W."/>
            <person name="Demirev P."/>
            <person name="Lindquist J."/>
            <person name="Liem A."/>
            <person name="Fochler E."/>
            <person name="Read T.D."/>
            <person name="Tapia R."/>
            <person name="Johnson S."/>
            <person name="Bishop-Lilly K.A."/>
            <person name="Detter C."/>
            <person name="Han C."/>
            <person name="Sozhamannan S."/>
            <person name="Rosenzweig C.N."/>
            <person name="Skowronski E.W."/>
        </authorList>
    </citation>
    <scope>NUCLEOTIDE SEQUENCE [LARGE SCALE GENOMIC DNA]</scope>
    <source>
        <strain evidence="2 3">CL-SP19</strain>
    </source>
</reference>
<gene>
    <name evidence="2" type="ORF">CWI81_07375</name>
</gene>